<name>A0A382ZZ73_9ZZZZ</name>
<proteinExistence type="predicted"/>
<gene>
    <name evidence="1" type="ORF">METZ01_LOCUS453595</name>
</gene>
<organism evidence="1">
    <name type="scientific">marine metagenome</name>
    <dbReference type="NCBI Taxonomy" id="408172"/>
    <lineage>
        <taxon>unclassified sequences</taxon>
        <taxon>metagenomes</taxon>
        <taxon>ecological metagenomes</taxon>
    </lineage>
</organism>
<protein>
    <submittedName>
        <fullName evidence="1">Uncharacterized protein</fullName>
    </submittedName>
</protein>
<dbReference type="AlphaFoldDB" id="A0A382ZZ73"/>
<sequence>AYRQVDRRLVYIDPDPEKLENAGPRGAPSMLRTLKGALSDIPRNEPIRDELEWIKDFNLGVRRIKTVLDSALPHIHKLVAEVIGSNPELLTGTNELGDWRAATGQMAAERSGYAYDGYLQLRIDAVVEQLATILAQSIKQHSRRDAIDDWVGRLQSWATDAGVYSHVDNENNLARAVFLNGMDADYRARRLRFVVRDLNKLYRANPTAQAACALDKIKRQIYDLLEELRRCRDAEILSRQSKDMAAAIEAGRQD</sequence>
<feature type="non-terminal residue" evidence="1">
    <location>
        <position position="1"/>
    </location>
</feature>
<evidence type="ECO:0000313" key="1">
    <source>
        <dbReference type="EMBL" id="SVE00741.1"/>
    </source>
</evidence>
<feature type="non-terminal residue" evidence="1">
    <location>
        <position position="254"/>
    </location>
</feature>
<dbReference type="EMBL" id="UINC01187819">
    <property type="protein sequence ID" value="SVE00741.1"/>
    <property type="molecule type" value="Genomic_DNA"/>
</dbReference>
<reference evidence="1" key="1">
    <citation type="submission" date="2018-05" db="EMBL/GenBank/DDBJ databases">
        <authorList>
            <person name="Lanie J.A."/>
            <person name="Ng W.-L."/>
            <person name="Kazmierczak K.M."/>
            <person name="Andrzejewski T.M."/>
            <person name="Davidsen T.M."/>
            <person name="Wayne K.J."/>
            <person name="Tettelin H."/>
            <person name="Glass J.I."/>
            <person name="Rusch D."/>
            <person name="Podicherti R."/>
            <person name="Tsui H.-C.T."/>
            <person name="Winkler M.E."/>
        </authorList>
    </citation>
    <scope>NUCLEOTIDE SEQUENCE</scope>
</reference>
<accession>A0A382ZZ73</accession>